<dbReference type="Proteomes" id="UP000093100">
    <property type="component" value="Unassembled WGS sequence"/>
</dbReference>
<dbReference type="RefSeq" id="WP_065841127.1">
    <property type="nucleotide sequence ID" value="NZ_JAAOXI010000010.1"/>
</dbReference>
<dbReference type="EMBL" id="LFLK01000008">
    <property type="protein sequence ID" value="OCR90223.1"/>
    <property type="molecule type" value="Genomic_DNA"/>
</dbReference>
<gene>
    <name evidence="1" type="ORF">CFT12S02225_07590</name>
</gene>
<name>A0AAX0H9I9_CAMFE</name>
<comment type="caution">
    <text evidence="1">The sequence shown here is derived from an EMBL/GenBank/DDBJ whole genome shotgun (WGS) entry which is preliminary data.</text>
</comment>
<organism evidence="1 2">
    <name type="scientific">Campylobacter fetus subsp. testudinum</name>
    <dbReference type="NCBI Taxonomy" id="1507806"/>
    <lineage>
        <taxon>Bacteria</taxon>
        <taxon>Pseudomonadati</taxon>
        <taxon>Campylobacterota</taxon>
        <taxon>Epsilonproteobacteria</taxon>
        <taxon>Campylobacterales</taxon>
        <taxon>Campylobacteraceae</taxon>
        <taxon>Campylobacter</taxon>
    </lineage>
</organism>
<sequence>MIRELIIKDLETALKQVATISVFEIYSFKSPNLPVIIIRDEDDSVEVVTSENLRHELSITLNLITKDYKQNDKLINDTLAILKDFKSKFIKKELTGVNKSDVELGEFLGVRTSIELKLTYITEFWSN</sequence>
<dbReference type="AlphaFoldDB" id="A0AAX0H9I9"/>
<protein>
    <recommendedName>
        <fullName evidence="3">DUF3168 domain-containing protein</fullName>
    </recommendedName>
</protein>
<evidence type="ECO:0000313" key="1">
    <source>
        <dbReference type="EMBL" id="OCR90223.1"/>
    </source>
</evidence>
<accession>A0AAX0H9I9</accession>
<reference evidence="1 2" key="1">
    <citation type="journal article" date="2016" name="Genome Biol. Evol.">
        <title>Comparative Genomics of Campylobacter fetus from Reptiles and Mammals Reveals Divergent Evolution in Host-Associated Lineages.</title>
        <authorList>
            <person name="Gilbert M.J."/>
            <person name="Miller W.G."/>
            <person name="Yee E."/>
            <person name="Zomer A.L."/>
            <person name="van der Graaf-van Bloois L."/>
            <person name="Fitzgerald C."/>
            <person name="Forbes K.J."/>
            <person name="Meric G."/>
            <person name="Sheppard S.K."/>
            <person name="Wagenaar J.A."/>
            <person name="Duim B."/>
        </authorList>
    </citation>
    <scope>NUCLEOTIDE SEQUENCE [LARGE SCALE GENOMIC DNA]</scope>
    <source>
        <strain evidence="1 2">12S02225-3</strain>
    </source>
</reference>
<proteinExistence type="predicted"/>
<evidence type="ECO:0000313" key="2">
    <source>
        <dbReference type="Proteomes" id="UP000093100"/>
    </source>
</evidence>
<evidence type="ECO:0008006" key="3">
    <source>
        <dbReference type="Google" id="ProtNLM"/>
    </source>
</evidence>